<evidence type="ECO:0000313" key="6">
    <source>
        <dbReference type="Proteomes" id="UP000887023"/>
    </source>
</evidence>
<evidence type="ECO:0000313" key="5">
    <source>
        <dbReference type="EMBL" id="QXQ15262.1"/>
    </source>
</evidence>
<dbReference type="InterPro" id="IPR058644">
    <property type="entry name" value="Mtb12-like_C"/>
</dbReference>
<dbReference type="RefSeq" id="WP_066471541.1">
    <property type="nucleotide sequence ID" value="NZ_CBCRUZ010000001.1"/>
</dbReference>
<gene>
    <name evidence="5" type="ORF">KV203_08075</name>
</gene>
<keyword evidence="1" id="KW-0732">Signal</keyword>
<feature type="region of interest" description="Disordered" evidence="3">
    <location>
        <begin position="28"/>
        <end position="48"/>
    </location>
</feature>
<evidence type="ECO:0000256" key="1">
    <source>
        <dbReference type="ARBA" id="ARBA00022729"/>
    </source>
</evidence>
<dbReference type="EMBL" id="CP079105">
    <property type="protein sequence ID" value="QXQ15262.1"/>
    <property type="molecule type" value="Genomic_DNA"/>
</dbReference>
<evidence type="ECO:0000256" key="3">
    <source>
        <dbReference type="SAM" id="MobiDB-lite"/>
    </source>
</evidence>
<reference evidence="5" key="1">
    <citation type="submission" date="2021-07" db="EMBL/GenBank/DDBJ databases">
        <title>Candidatus Kaistella beijingensis sp. nov. isolated from a municipal wastewater treatment plant is involved in sludge foaming.</title>
        <authorList>
            <person name="Song Y."/>
            <person name="Liu S.-J."/>
        </authorList>
    </citation>
    <scope>NUCLEOTIDE SEQUENCE</scope>
    <source>
        <strain evidence="5">DSM 43998</strain>
    </source>
</reference>
<dbReference type="Proteomes" id="UP000887023">
    <property type="component" value="Chromosome"/>
</dbReference>
<accession>A0ABX8SBU2</accession>
<keyword evidence="6" id="KW-1185">Reference proteome</keyword>
<dbReference type="Pfam" id="PF26580">
    <property type="entry name" value="Mtb12_C"/>
    <property type="match status" value="1"/>
</dbReference>
<evidence type="ECO:0000259" key="4">
    <source>
        <dbReference type="Pfam" id="PF26580"/>
    </source>
</evidence>
<dbReference type="PROSITE" id="PS51257">
    <property type="entry name" value="PROKAR_LIPOPROTEIN"/>
    <property type="match status" value="1"/>
</dbReference>
<sequence>MRTSLTGRVVAGCGMVVVAAGIVTGCSSDDSSGDSATTTSASSSAVSSSAASTSAASTSAEAMPADSAAAQAAITKAYTTFFDGTLPPEERATAVEKGDVFLPILQAQAANPSGATVAVGTVTLKDATNADVGYTLSIGGNPVLPDQTGQAVELDGSWKVAAATFCALLAVQGGNSPAC</sequence>
<feature type="domain" description="Low molecular weight antigen MTB12-like C-terminal" evidence="4">
    <location>
        <begin position="68"/>
        <end position="175"/>
    </location>
</feature>
<name>A0ABX8SBU2_9ACTN</name>
<organism evidence="5 6">
    <name type="scientific">Skermania pinensis</name>
    <dbReference type="NCBI Taxonomy" id="39122"/>
    <lineage>
        <taxon>Bacteria</taxon>
        <taxon>Bacillati</taxon>
        <taxon>Actinomycetota</taxon>
        <taxon>Actinomycetes</taxon>
        <taxon>Mycobacteriales</taxon>
        <taxon>Gordoniaceae</taxon>
        <taxon>Skermania</taxon>
    </lineage>
</organism>
<protein>
    <recommendedName>
        <fullName evidence="4">Low molecular weight antigen MTB12-like C-terminal domain-containing protein</fullName>
    </recommendedName>
</protein>
<proteinExistence type="inferred from homology"/>
<comment type="similarity">
    <text evidence="2">Belongs to the MTB12 family.</text>
</comment>
<evidence type="ECO:0000256" key="2">
    <source>
        <dbReference type="ARBA" id="ARBA00093774"/>
    </source>
</evidence>